<reference evidence="3 4" key="1">
    <citation type="submission" date="2024-09" db="EMBL/GenBank/DDBJ databases">
        <authorList>
            <person name="Sun Q."/>
            <person name="Mori K."/>
        </authorList>
    </citation>
    <scope>NUCLEOTIDE SEQUENCE [LARGE SCALE GENOMIC DNA]</scope>
    <source>
        <strain evidence="3 4">CGMCC 1.9126</strain>
    </source>
</reference>
<dbReference type="Gene3D" id="2.60.40.1240">
    <property type="match status" value="1"/>
</dbReference>
<dbReference type="InterPro" id="IPR029050">
    <property type="entry name" value="Immunoprotect_excell_Ig-like"/>
</dbReference>
<dbReference type="RefSeq" id="WP_377057984.1">
    <property type="nucleotide sequence ID" value="NZ_JBHLUU010000028.1"/>
</dbReference>
<evidence type="ECO:0000313" key="4">
    <source>
        <dbReference type="Proteomes" id="UP001589738"/>
    </source>
</evidence>
<proteinExistence type="predicted"/>
<feature type="signal peptide" evidence="2">
    <location>
        <begin position="1"/>
        <end position="24"/>
    </location>
</feature>
<sequence>MKKVISIIVILLVATGIYSPPTKAAEYDSTFCKQYEGVKKIWWDGMELKPGQIGRLNVEKDTPLFKLDGEKKVFSRTLKAGEFYRIYAFKPGMLSVGGGYYVDRDSKVTYQTPSKAKLQAVQCISNPYGSKTNPTKIGDTWRVKFTDPLYGYMDFYITLTEAITDKNKTAEMIRNANIFNGEAPAGKKFILAKFKFKLNKFEGKISKAWSPNQAYLEAVSKKGVVYDQYIGVVPPEPNLQDIYEGGTTEGWTYFIVDENDEPTLIWDRDFEDELWFKLK</sequence>
<organism evidence="3 4">
    <name type="scientific">Robertmurraya beringensis</name>
    <dbReference type="NCBI Taxonomy" id="641660"/>
    <lineage>
        <taxon>Bacteria</taxon>
        <taxon>Bacillati</taxon>
        <taxon>Bacillota</taxon>
        <taxon>Bacilli</taxon>
        <taxon>Bacillales</taxon>
        <taxon>Bacillaceae</taxon>
        <taxon>Robertmurraya</taxon>
    </lineage>
</organism>
<dbReference type="Proteomes" id="UP001589738">
    <property type="component" value="Unassembled WGS sequence"/>
</dbReference>
<keyword evidence="1 2" id="KW-0732">Signal</keyword>
<keyword evidence="4" id="KW-1185">Reference proteome</keyword>
<accession>A0ABV6KQF4</accession>
<evidence type="ECO:0000313" key="3">
    <source>
        <dbReference type="EMBL" id="MFC0475567.1"/>
    </source>
</evidence>
<comment type="caution">
    <text evidence="3">The sequence shown here is derived from an EMBL/GenBank/DDBJ whole genome shotgun (WGS) entry which is preliminary data.</text>
</comment>
<protein>
    <submittedName>
        <fullName evidence="3">Uncharacterized protein</fullName>
    </submittedName>
</protein>
<feature type="chain" id="PRO_5045140508" evidence="2">
    <location>
        <begin position="25"/>
        <end position="279"/>
    </location>
</feature>
<evidence type="ECO:0000256" key="2">
    <source>
        <dbReference type="SAM" id="SignalP"/>
    </source>
</evidence>
<name>A0ABV6KQF4_9BACI</name>
<dbReference type="EMBL" id="JBHLUU010000028">
    <property type="protein sequence ID" value="MFC0475567.1"/>
    <property type="molecule type" value="Genomic_DNA"/>
</dbReference>
<evidence type="ECO:0000256" key="1">
    <source>
        <dbReference type="ARBA" id="ARBA00022729"/>
    </source>
</evidence>
<gene>
    <name evidence="3" type="ORF">ACFFHF_09930</name>
</gene>